<gene>
    <name evidence="8" type="ORF">MM59RIKEN_21580</name>
</gene>
<keyword evidence="8" id="KW-0251">Elongation factor</keyword>
<evidence type="ECO:0000313" key="9">
    <source>
        <dbReference type="Proteomes" id="UP000679848"/>
    </source>
</evidence>
<dbReference type="Pfam" id="PF05991">
    <property type="entry name" value="NYN_YacP"/>
    <property type="match status" value="1"/>
</dbReference>
<dbReference type="SUPFAM" id="SSF54980">
    <property type="entry name" value="EF-G C-terminal domain-like"/>
    <property type="match status" value="2"/>
</dbReference>
<dbReference type="SUPFAM" id="SSF52540">
    <property type="entry name" value="P-loop containing nucleoside triphosphate hydrolases"/>
    <property type="match status" value="1"/>
</dbReference>
<feature type="region of interest" description="Disordered" evidence="6">
    <location>
        <begin position="653"/>
        <end position="678"/>
    </location>
</feature>
<dbReference type="Proteomes" id="UP000679848">
    <property type="component" value="Chromosome"/>
</dbReference>
<dbReference type="Gene3D" id="3.40.50.300">
    <property type="entry name" value="P-loop containing nucleotide triphosphate hydrolases"/>
    <property type="match status" value="1"/>
</dbReference>
<dbReference type="Pfam" id="PF14492">
    <property type="entry name" value="EFG_III"/>
    <property type="match status" value="1"/>
</dbReference>
<dbReference type="GO" id="GO:0046677">
    <property type="term" value="P:response to antibiotic"/>
    <property type="evidence" value="ECO:0007669"/>
    <property type="project" value="UniProtKB-KW"/>
</dbReference>
<dbReference type="Gene3D" id="2.40.30.10">
    <property type="entry name" value="Translation factors"/>
    <property type="match status" value="1"/>
</dbReference>
<proteinExistence type="predicted"/>
<dbReference type="InterPro" id="IPR000640">
    <property type="entry name" value="EFG_V-like"/>
</dbReference>
<keyword evidence="3" id="KW-0648">Protein biosynthesis</keyword>
<dbReference type="GO" id="GO:0005525">
    <property type="term" value="F:GTP binding"/>
    <property type="evidence" value="ECO:0007669"/>
    <property type="project" value="UniProtKB-KW"/>
</dbReference>
<dbReference type="Gene3D" id="3.30.230.10">
    <property type="match status" value="1"/>
</dbReference>
<dbReference type="SUPFAM" id="SSF50447">
    <property type="entry name" value="Translation proteins"/>
    <property type="match status" value="1"/>
</dbReference>
<dbReference type="InterPro" id="IPR005517">
    <property type="entry name" value="Transl_elong_EFG/EF2_IV"/>
</dbReference>
<dbReference type="InterPro" id="IPR053905">
    <property type="entry name" value="EF-G-like_DII"/>
</dbReference>
<dbReference type="GO" id="GO:0003924">
    <property type="term" value="F:GTPase activity"/>
    <property type="evidence" value="ECO:0007669"/>
    <property type="project" value="InterPro"/>
</dbReference>
<dbReference type="PRINTS" id="PR00315">
    <property type="entry name" value="ELONGATNFCT"/>
</dbReference>
<organism evidence="8 9">
    <name type="scientific">Pusillibacter faecalis</name>
    <dbReference type="NCBI Taxonomy" id="2714358"/>
    <lineage>
        <taxon>Bacteria</taxon>
        <taxon>Bacillati</taxon>
        <taxon>Bacillota</taxon>
        <taxon>Clostridia</taxon>
        <taxon>Eubacteriales</taxon>
        <taxon>Oscillospiraceae</taxon>
        <taxon>Pusillibacter</taxon>
    </lineage>
</organism>
<dbReference type="CDD" id="cd10912">
    <property type="entry name" value="PIN_YacP-like"/>
    <property type="match status" value="1"/>
</dbReference>
<keyword evidence="9" id="KW-1185">Reference proteome</keyword>
<dbReference type="GO" id="GO:0003746">
    <property type="term" value="F:translation elongation factor activity"/>
    <property type="evidence" value="ECO:0007669"/>
    <property type="project" value="UniProtKB-KW"/>
</dbReference>
<dbReference type="InterPro" id="IPR010298">
    <property type="entry name" value="YacP-like"/>
</dbReference>
<dbReference type="Gene3D" id="3.30.70.240">
    <property type="match status" value="1"/>
</dbReference>
<reference evidence="8" key="1">
    <citation type="submission" date="2020-09" db="EMBL/GenBank/DDBJ databases">
        <title>New species isolated from human feces.</title>
        <authorList>
            <person name="Kitahara M."/>
            <person name="Shigeno Y."/>
            <person name="Shime M."/>
            <person name="Matsumoto Y."/>
            <person name="Nakamura S."/>
            <person name="Motooka D."/>
            <person name="Fukuoka S."/>
            <person name="Nishikawa H."/>
            <person name="Benno Y."/>
        </authorList>
    </citation>
    <scope>NUCLEOTIDE SEQUENCE</scope>
    <source>
        <strain evidence="8">MM59</strain>
    </source>
</reference>
<keyword evidence="4" id="KW-0342">GTP-binding</keyword>
<dbReference type="EMBL" id="AP023420">
    <property type="protein sequence ID" value="BCK84839.1"/>
    <property type="molecule type" value="Genomic_DNA"/>
</dbReference>
<dbReference type="SUPFAM" id="SSF54211">
    <property type="entry name" value="Ribosomal protein S5 domain 2-like"/>
    <property type="match status" value="1"/>
</dbReference>
<sequence>MGGQTAGNEKHICTGLFAHVDAGKTTLSEAMLYQSGALRRLGRVDHQDAFLDTDHMERERGITIFSKQAELSLPWGTMTLLDTPGHVDFSTEAERTLRVLDCAILVISGTDGVQAHTRTLWRLLERYGVPVFIFVNKMDLAGAKRGALLADLKRSLDDACVDLTTPHWAEEAAVCDEAVLERYLETGEVSDRDVAALVAERKLFLCFFGSALKVEGVDAFLEGLSRFASAPRYPEEFGARVFKIARDPQGNRLTYLKVTGGTLRVKDLLTNQRPDDSEECSWTEKADQLRVYSGAKFHTVEEAPAGTVCAVTGLSHTRPGDGLGFEADWEGPVLEPVLTYQVGLTDGTDPYTALGRLRQLEEEDPQLHLLWNEGTREIHMQLMGEIQLEILQRLIQERFGMEVAFGSGTICYRETIAAPVIGIGHFEPLRHYAEVHLLLEPGERGSGLHFASACPTDVLDLNWQRLVLTHLAEREHPGVLTGSPITDMKITLLTGRAHDKHTEGGDFRQATYRAVRQGLMQAESVLLEPWYEFRLELPAEQVGRAMSDLQRMNGETAPPELDGGGTAVLTGVAPVGAMQGYAREVAAYTRGQGRLLCQPGGYRPCAGAEEVIAAAGYDPERDVENPADSVFCAHGGGYSVPWDQVRAAAHLESGLALDTPEEEDPEEPAPRERRSYAGTLEQDEELRAIFERTYGPVKRRAFVPPREPKRPVAEGAARTIREQASGPEYLLVDGYNIIFAWDELKAIARENLDAARKALCDLLCNYQGFQKCEVIAVFDAYKVKGGQGSVEKYHNIHVVYTKEAETADAYIERATYEIGRKHRVKVATSDGPEQLIILGHGALRLSASAFRQEMEHVQGQIAGVLESNNRRLKSGALRAALEKARREEESKC</sequence>
<dbReference type="GO" id="GO:0032790">
    <property type="term" value="P:ribosome disassembly"/>
    <property type="evidence" value="ECO:0007669"/>
    <property type="project" value="TreeGrafter"/>
</dbReference>
<dbReference type="AlphaFoldDB" id="A0A810Q9B4"/>
<feature type="domain" description="Tr-type G" evidence="7">
    <location>
        <begin position="9"/>
        <end position="232"/>
    </location>
</feature>
<protein>
    <submittedName>
        <fullName evidence="8">Translation elongation factor G</fullName>
    </submittedName>
</protein>
<dbReference type="Pfam" id="PF03764">
    <property type="entry name" value="EFG_IV"/>
    <property type="match status" value="1"/>
</dbReference>
<dbReference type="Pfam" id="PF22042">
    <property type="entry name" value="EF-G_D2"/>
    <property type="match status" value="1"/>
</dbReference>
<evidence type="ECO:0000256" key="4">
    <source>
        <dbReference type="ARBA" id="ARBA00023134"/>
    </source>
</evidence>
<dbReference type="InterPro" id="IPR000795">
    <property type="entry name" value="T_Tr_GTP-bd_dom"/>
</dbReference>
<dbReference type="RefSeq" id="WP_187029676.1">
    <property type="nucleotide sequence ID" value="NZ_AP023420.1"/>
</dbReference>
<dbReference type="Gene3D" id="3.30.70.870">
    <property type="entry name" value="Elongation Factor G (Translational Gtpase), domain 3"/>
    <property type="match status" value="1"/>
</dbReference>
<evidence type="ECO:0000256" key="3">
    <source>
        <dbReference type="ARBA" id="ARBA00022917"/>
    </source>
</evidence>
<dbReference type="KEGG" id="pfaa:MM59RIKEN_21580"/>
<accession>A0A810Q9B4</accession>
<name>A0A810Q9B4_9FIRM</name>
<dbReference type="PANTHER" id="PTHR43261:SF1">
    <property type="entry name" value="RIBOSOME-RELEASING FACTOR 2, MITOCHONDRIAL"/>
    <property type="match status" value="1"/>
</dbReference>
<dbReference type="InterPro" id="IPR014721">
    <property type="entry name" value="Ribsml_uS5_D2-typ_fold_subgr"/>
</dbReference>
<keyword evidence="2" id="KW-0547">Nucleotide-binding</keyword>
<evidence type="ECO:0000256" key="2">
    <source>
        <dbReference type="ARBA" id="ARBA00022741"/>
    </source>
</evidence>
<dbReference type="InterPro" id="IPR009000">
    <property type="entry name" value="Transl_B-barrel_sf"/>
</dbReference>
<dbReference type="InterPro" id="IPR020568">
    <property type="entry name" value="Ribosomal_Su5_D2-typ_SF"/>
</dbReference>
<dbReference type="NCBIfam" id="TIGR00231">
    <property type="entry name" value="small_GTP"/>
    <property type="match status" value="1"/>
</dbReference>
<dbReference type="InterPro" id="IPR035647">
    <property type="entry name" value="EFG_III/V"/>
</dbReference>
<evidence type="ECO:0000313" key="8">
    <source>
        <dbReference type="EMBL" id="BCK84839.1"/>
    </source>
</evidence>
<evidence type="ECO:0000259" key="7">
    <source>
        <dbReference type="PROSITE" id="PS51722"/>
    </source>
</evidence>
<dbReference type="InterPro" id="IPR027417">
    <property type="entry name" value="P-loop_NTPase"/>
</dbReference>
<comment type="function">
    <text evidence="1">Abolishes the inhibitory effect of tetracyclin on protein synthesis by a non-covalent modification of the ribosomes.</text>
</comment>
<dbReference type="PANTHER" id="PTHR43261">
    <property type="entry name" value="TRANSLATION ELONGATION FACTOR G-RELATED"/>
    <property type="match status" value="1"/>
</dbReference>
<dbReference type="InterPro" id="IPR035650">
    <property type="entry name" value="Tet_C"/>
</dbReference>
<keyword evidence="5" id="KW-0046">Antibiotic resistance</keyword>
<dbReference type="Pfam" id="PF00679">
    <property type="entry name" value="EFG_C"/>
    <property type="match status" value="1"/>
</dbReference>
<dbReference type="InterPro" id="IPR041095">
    <property type="entry name" value="EFG_II"/>
</dbReference>
<evidence type="ECO:0000256" key="5">
    <source>
        <dbReference type="ARBA" id="ARBA00023251"/>
    </source>
</evidence>
<evidence type="ECO:0000256" key="1">
    <source>
        <dbReference type="ARBA" id="ARBA00003987"/>
    </source>
</evidence>
<dbReference type="InterPro" id="IPR005225">
    <property type="entry name" value="Small_GTP-bd"/>
</dbReference>
<dbReference type="CDD" id="cd03711">
    <property type="entry name" value="Tet_C"/>
    <property type="match status" value="1"/>
</dbReference>
<evidence type="ECO:0000256" key="6">
    <source>
        <dbReference type="SAM" id="MobiDB-lite"/>
    </source>
</evidence>
<dbReference type="Pfam" id="PF00009">
    <property type="entry name" value="GTP_EFTU"/>
    <property type="match status" value="1"/>
</dbReference>
<dbReference type="SMART" id="SM00838">
    <property type="entry name" value="EFG_C"/>
    <property type="match status" value="1"/>
</dbReference>
<dbReference type="PROSITE" id="PS51722">
    <property type="entry name" value="G_TR_2"/>
    <property type="match status" value="1"/>
</dbReference>
<dbReference type="SMART" id="SM00889">
    <property type="entry name" value="EFG_IV"/>
    <property type="match status" value="1"/>
</dbReference>